<evidence type="ECO:0000313" key="3">
    <source>
        <dbReference type="Proteomes" id="UP000442694"/>
    </source>
</evidence>
<dbReference type="Proteomes" id="UP000442694">
    <property type="component" value="Unassembled WGS sequence"/>
</dbReference>
<evidence type="ECO:0000313" key="2">
    <source>
        <dbReference type="EMBL" id="KAB8031805.1"/>
    </source>
</evidence>
<keyword evidence="3" id="KW-1185">Reference proteome</keyword>
<dbReference type="Gene3D" id="3.40.50.360">
    <property type="match status" value="1"/>
</dbReference>
<comment type="caution">
    <text evidence="2">The sequence shown here is derived from an EMBL/GenBank/DDBJ whole genome shotgun (WGS) entry which is preliminary data.</text>
</comment>
<reference evidence="2 3" key="1">
    <citation type="submission" date="2019-10" db="EMBL/GenBank/DDBJ databases">
        <title>New genus of Silvanigrellaceae.</title>
        <authorList>
            <person name="Pitt A."/>
            <person name="Hahn M.W."/>
        </authorList>
    </citation>
    <scope>NUCLEOTIDE SEQUENCE [LARGE SCALE GENOMIC DNA]</scope>
    <source>
        <strain evidence="2 3">33A1-SZDP</strain>
    </source>
</reference>
<dbReference type="GO" id="GO:0010181">
    <property type="term" value="F:FMN binding"/>
    <property type="evidence" value="ECO:0007669"/>
    <property type="project" value="TreeGrafter"/>
</dbReference>
<name>A0A833JDA8_9BACT</name>
<dbReference type="SUPFAM" id="SSF52218">
    <property type="entry name" value="Flavoproteins"/>
    <property type="match status" value="1"/>
</dbReference>
<dbReference type="InterPro" id="IPR029039">
    <property type="entry name" value="Flavoprotein-like_sf"/>
</dbReference>
<dbReference type="RefSeq" id="WP_152211981.1">
    <property type="nucleotide sequence ID" value="NZ_WFLN01000005.1"/>
</dbReference>
<dbReference type="PANTHER" id="PTHR30543">
    <property type="entry name" value="CHROMATE REDUCTASE"/>
    <property type="match status" value="1"/>
</dbReference>
<dbReference type="GO" id="GO:0016491">
    <property type="term" value="F:oxidoreductase activity"/>
    <property type="evidence" value="ECO:0007669"/>
    <property type="project" value="InterPro"/>
</dbReference>
<accession>A0A833JDA8</accession>
<organism evidence="2 3">
    <name type="scientific">Fluviispira multicolorata</name>
    <dbReference type="NCBI Taxonomy" id="2654512"/>
    <lineage>
        <taxon>Bacteria</taxon>
        <taxon>Pseudomonadati</taxon>
        <taxon>Bdellovibrionota</taxon>
        <taxon>Oligoflexia</taxon>
        <taxon>Silvanigrellales</taxon>
        <taxon>Silvanigrellaceae</taxon>
        <taxon>Fluviispira</taxon>
    </lineage>
</organism>
<dbReference type="EMBL" id="WFLN01000005">
    <property type="protein sequence ID" value="KAB8031805.1"/>
    <property type="molecule type" value="Genomic_DNA"/>
</dbReference>
<dbReference type="InterPro" id="IPR050712">
    <property type="entry name" value="NAD(P)H-dep_reductase"/>
</dbReference>
<proteinExistence type="predicted"/>
<sequence>MNIIILSGSHREKSQSEKVSLYIQSNIKNQKELNVDIISLAKNPIPFIDDDFLNGNDENWARIWKPISSKLKEADGIIIVTPEWHGMSPSGVKNFLLLCKANEVGHKAGLIVSVSAGMGGSYPIAELRMNSSKNTRICYIPEHLIIRDCHNVLNDKEPQSSNDSDIRKRISYTTNLFIEYSSALKKVRDSGIIDLKNFPNGM</sequence>
<dbReference type="Pfam" id="PF03358">
    <property type="entry name" value="FMN_red"/>
    <property type="match status" value="1"/>
</dbReference>
<dbReference type="GO" id="GO:0005829">
    <property type="term" value="C:cytosol"/>
    <property type="evidence" value="ECO:0007669"/>
    <property type="project" value="TreeGrafter"/>
</dbReference>
<protein>
    <submittedName>
        <fullName evidence="2">NADPH-dependent oxidoreductase</fullName>
    </submittedName>
</protein>
<feature type="domain" description="NADPH-dependent FMN reductase-like" evidence="1">
    <location>
        <begin position="1"/>
        <end position="142"/>
    </location>
</feature>
<evidence type="ECO:0000259" key="1">
    <source>
        <dbReference type="Pfam" id="PF03358"/>
    </source>
</evidence>
<dbReference type="PANTHER" id="PTHR30543:SF31">
    <property type="entry name" value="NADPH-DEPENDENT AZOREDUCTASE AZR"/>
    <property type="match status" value="1"/>
</dbReference>
<dbReference type="AlphaFoldDB" id="A0A833JDA8"/>
<dbReference type="InterPro" id="IPR005025">
    <property type="entry name" value="FMN_Rdtase-like_dom"/>
</dbReference>
<gene>
    <name evidence="2" type="ORF">GCL57_03960</name>
</gene>